<feature type="transmembrane region" description="Helical" evidence="5">
    <location>
        <begin position="80"/>
        <end position="97"/>
    </location>
</feature>
<feature type="transmembrane region" description="Helical" evidence="5">
    <location>
        <begin position="374"/>
        <end position="393"/>
    </location>
</feature>
<keyword evidence="2 5" id="KW-0812">Transmembrane</keyword>
<gene>
    <name evidence="6" type="ORF">CYMTET_55791</name>
</gene>
<reference evidence="6 7" key="1">
    <citation type="journal article" date="2015" name="Genome Biol. Evol.">
        <title>Comparative Genomics of a Bacterivorous Green Alga Reveals Evolutionary Causalities and Consequences of Phago-Mixotrophic Mode of Nutrition.</title>
        <authorList>
            <person name="Burns J.A."/>
            <person name="Paasch A."/>
            <person name="Narechania A."/>
            <person name="Kim E."/>
        </authorList>
    </citation>
    <scope>NUCLEOTIDE SEQUENCE [LARGE SCALE GENOMIC DNA]</scope>
    <source>
        <strain evidence="6 7">PLY_AMNH</strain>
    </source>
</reference>
<evidence type="ECO:0008006" key="8">
    <source>
        <dbReference type="Google" id="ProtNLM"/>
    </source>
</evidence>
<dbReference type="Pfam" id="PF06423">
    <property type="entry name" value="GWT1"/>
    <property type="match status" value="1"/>
</dbReference>
<dbReference type="PANTHER" id="PTHR20661">
    <property type="entry name" value="PHOSPHATIDYLINOSITOL-GLYCAN BIOSYNTHESIS CLASS W PROTEIN"/>
    <property type="match status" value="1"/>
</dbReference>
<keyword evidence="3 5" id="KW-1133">Transmembrane helix</keyword>
<proteinExistence type="predicted"/>
<dbReference type="GO" id="GO:0016020">
    <property type="term" value="C:membrane"/>
    <property type="evidence" value="ECO:0007669"/>
    <property type="project" value="UniProtKB-SubCell"/>
</dbReference>
<dbReference type="PIRSF" id="PIRSF017321">
    <property type="entry name" value="GWT1"/>
    <property type="match status" value="1"/>
</dbReference>
<feature type="transmembrane region" description="Helical" evidence="5">
    <location>
        <begin position="192"/>
        <end position="214"/>
    </location>
</feature>
<feature type="transmembrane region" description="Helical" evidence="5">
    <location>
        <begin position="413"/>
        <end position="429"/>
    </location>
</feature>
<comment type="subcellular location">
    <subcellularLocation>
        <location evidence="1">Membrane</location>
        <topology evidence="1">Multi-pass membrane protein</topology>
    </subcellularLocation>
</comment>
<sequence>MDKAAKEAFVSGLEGTTLFEVMALAAVVPVVVFLRRLIGTITPRFASVKERPGPEAYVLDFVVVVLPVLLAVMIEHSLATILTLLLITTASVYFIFVRSRVEKRSSQSHLATSSRKPYLAVWRSTMMITTCICILGVDFHAFPRRFAKTETFGTSLMDVGVGSFVLANALLSPQARAIPIKGWQVMHTLRRLIPLVVLGTARIVVTSLASYQVHVGEYGVHWNFFYTLAVVALLAAILPVPPRWSGAAGAAVLAAHQAALSKWSMTDYIMTEERDQDSLLDLNKEGICSIPGYFGLHLLGVQLGHTLLHAQAGHVASGLGPRLGGAAASAPRATQSSTSWSGAHKIWLLSGSLWASMYVATHAVEEVSRRSTNVAYVCFMLAYNLTVIGSFYMMDLLLPPVPIPLLQAINDHLLFTFLVANMLTGLVNVSVHTMEVGQVEAVAIVALYLGCVCFATISLDRHLKREVKQNI</sequence>
<dbReference type="GO" id="GO:0005783">
    <property type="term" value="C:endoplasmic reticulum"/>
    <property type="evidence" value="ECO:0007669"/>
    <property type="project" value="TreeGrafter"/>
</dbReference>
<dbReference type="AlphaFoldDB" id="A0AAE0EPD8"/>
<protein>
    <recommendedName>
        <fullName evidence="8">GPI-anchored wall transfer protein</fullName>
    </recommendedName>
</protein>
<feature type="transmembrane region" description="Helical" evidence="5">
    <location>
        <begin position="151"/>
        <end position="171"/>
    </location>
</feature>
<dbReference type="Proteomes" id="UP001190700">
    <property type="component" value="Unassembled WGS sequence"/>
</dbReference>
<accession>A0AAE0EPD8</accession>
<feature type="transmembrane region" description="Helical" evidence="5">
    <location>
        <begin position="220"/>
        <end position="240"/>
    </location>
</feature>
<comment type="caution">
    <text evidence="6">The sequence shown here is derived from an EMBL/GenBank/DDBJ whole genome shotgun (WGS) entry which is preliminary data.</text>
</comment>
<evidence type="ECO:0000256" key="3">
    <source>
        <dbReference type="ARBA" id="ARBA00022989"/>
    </source>
</evidence>
<evidence type="ECO:0000256" key="2">
    <source>
        <dbReference type="ARBA" id="ARBA00022692"/>
    </source>
</evidence>
<dbReference type="InterPro" id="IPR009447">
    <property type="entry name" value="PIGW/GWT1"/>
</dbReference>
<evidence type="ECO:0000313" key="7">
    <source>
        <dbReference type="Proteomes" id="UP001190700"/>
    </source>
</evidence>
<dbReference type="GO" id="GO:0006506">
    <property type="term" value="P:GPI anchor biosynthetic process"/>
    <property type="evidence" value="ECO:0007669"/>
    <property type="project" value="InterPro"/>
</dbReference>
<keyword evidence="4 5" id="KW-0472">Membrane</keyword>
<dbReference type="GO" id="GO:0032216">
    <property type="term" value="F:glucosaminyl-phosphatidylinositol O-acyltransferase activity"/>
    <property type="evidence" value="ECO:0007669"/>
    <property type="project" value="TreeGrafter"/>
</dbReference>
<keyword evidence="7" id="KW-1185">Reference proteome</keyword>
<feature type="transmembrane region" description="Helical" evidence="5">
    <location>
        <begin position="17"/>
        <end position="35"/>
    </location>
</feature>
<feature type="transmembrane region" description="Helical" evidence="5">
    <location>
        <begin position="118"/>
        <end position="139"/>
    </location>
</feature>
<organism evidence="6 7">
    <name type="scientific">Cymbomonas tetramitiformis</name>
    <dbReference type="NCBI Taxonomy" id="36881"/>
    <lineage>
        <taxon>Eukaryota</taxon>
        <taxon>Viridiplantae</taxon>
        <taxon>Chlorophyta</taxon>
        <taxon>Pyramimonadophyceae</taxon>
        <taxon>Pyramimonadales</taxon>
        <taxon>Pyramimonadaceae</taxon>
        <taxon>Cymbomonas</taxon>
    </lineage>
</organism>
<feature type="transmembrane region" description="Helical" evidence="5">
    <location>
        <begin position="56"/>
        <end position="74"/>
    </location>
</feature>
<feature type="transmembrane region" description="Helical" evidence="5">
    <location>
        <begin position="441"/>
        <end position="459"/>
    </location>
</feature>
<dbReference type="EMBL" id="LGRX02035600">
    <property type="protein sequence ID" value="KAK3233935.1"/>
    <property type="molecule type" value="Genomic_DNA"/>
</dbReference>
<evidence type="ECO:0000256" key="4">
    <source>
        <dbReference type="ARBA" id="ARBA00023136"/>
    </source>
</evidence>
<evidence type="ECO:0000256" key="1">
    <source>
        <dbReference type="ARBA" id="ARBA00004141"/>
    </source>
</evidence>
<dbReference type="GO" id="GO:0072659">
    <property type="term" value="P:protein localization to plasma membrane"/>
    <property type="evidence" value="ECO:0007669"/>
    <property type="project" value="TreeGrafter"/>
</dbReference>
<dbReference type="PANTHER" id="PTHR20661:SF0">
    <property type="entry name" value="PHOSPHATIDYLINOSITOL-GLYCAN BIOSYNTHESIS CLASS W PROTEIN"/>
    <property type="match status" value="1"/>
</dbReference>
<name>A0AAE0EPD8_9CHLO</name>
<evidence type="ECO:0000256" key="5">
    <source>
        <dbReference type="SAM" id="Phobius"/>
    </source>
</evidence>
<evidence type="ECO:0000313" key="6">
    <source>
        <dbReference type="EMBL" id="KAK3233935.1"/>
    </source>
</evidence>